<dbReference type="SUPFAM" id="SSF56719">
    <property type="entry name" value="Type II DNA topoisomerase"/>
    <property type="match status" value="1"/>
</dbReference>
<reference evidence="11" key="1">
    <citation type="submission" date="2013-05" db="EMBL/GenBank/DDBJ databases">
        <authorList>
            <person name="Yim A.K.Y."/>
            <person name="Chan T.F."/>
            <person name="Ji K.M."/>
            <person name="Liu X.Y."/>
            <person name="Zhou J.W."/>
            <person name="Li R.Q."/>
            <person name="Yang K.Y."/>
            <person name="Li J."/>
            <person name="Li M."/>
            <person name="Law P.T.W."/>
            <person name="Wu Y.L."/>
            <person name="Cai Z.L."/>
            <person name="Qin H."/>
            <person name="Bao Y."/>
            <person name="Leung R.K.K."/>
            <person name="Ng P.K.S."/>
            <person name="Zou J."/>
            <person name="Zhong X.J."/>
            <person name="Ran P.X."/>
            <person name="Zhong N.S."/>
            <person name="Liu Z.G."/>
            <person name="Tsui S.K.W."/>
        </authorList>
    </citation>
    <scope>NUCLEOTIDE SEQUENCE</scope>
    <source>
        <strain evidence="11">Derf</strain>
        <tissue evidence="11">Whole organism</tissue>
    </source>
</reference>
<proteinExistence type="predicted"/>
<evidence type="ECO:0000313" key="12">
    <source>
        <dbReference type="Proteomes" id="UP000790347"/>
    </source>
</evidence>
<evidence type="ECO:0000313" key="11">
    <source>
        <dbReference type="EMBL" id="KAH9496962.1"/>
    </source>
</evidence>
<evidence type="ECO:0000256" key="1">
    <source>
        <dbReference type="ARBA" id="ARBA00000185"/>
    </source>
</evidence>
<keyword evidence="7 9" id="KW-0238">DNA-binding</keyword>
<accession>A0A922HL15</accession>
<name>A0A922HL15_DERFA</name>
<evidence type="ECO:0000256" key="2">
    <source>
        <dbReference type="ARBA" id="ARBA00001946"/>
    </source>
</evidence>
<keyword evidence="6" id="KW-0799">Topoisomerase</keyword>
<protein>
    <recommendedName>
        <fullName evidence="3">DNA topoisomerase (ATP-hydrolyzing)</fullName>
        <ecNumber evidence="3">5.6.2.2</ecNumber>
    </recommendedName>
</protein>
<keyword evidence="5" id="KW-0067">ATP-binding</keyword>
<dbReference type="GO" id="GO:0005524">
    <property type="term" value="F:ATP binding"/>
    <property type="evidence" value="ECO:0007669"/>
    <property type="project" value="UniProtKB-KW"/>
</dbReference>
<dbReference type="PANTHER" id="PTHR10169:SF38">
    <property type="entry name" value="DNA TOPOISOMERASE 2"/>
    <property type="match status" value="1"/>
</dbReference>
<keyword evidence="8" id="KW-0413">Isomerase</keyword>
<feature type="domain" description="Topo IIA-type catalytic" evidence="10">
    <location>
        <begin position="28"/>
        <end position="164"/>
    </location>
</feature>
<dbReference type="Gene3D" id="3.90.199.10">
    <property type="entry name" value="Topoisomerase II, domain 5"/>
    <property type="match status" value="1"/>
</dbReference>
<organism evidence="11 12">
    <name type="scientific">Dermatophagoides farinae</name>
    <name type="common">American house dust mite</name>
    <dbReference type="NCBI Taxonomy" id="6954"/>
    <lineage>
        <taxon>Eukaryota</taxon>
        <taxon>Metazoa</taxon>
        <taxon>Ecdysozoa</taxon>
        <taxon>Arthropoda</taxon>
        <taxon>Chelicerata</taxon>
        <taxon>Arachnida</taxon>
        <taxon>Acari</taxon>
        <taxon>Acariformes</taxon>
        <taxon>Sarcoptiformes</taxon>
        <taxon>Astigmata</taxon>
        <taxon>Psoroptidia</taxon>
        <taxon>Analgoidea</taxon>
        <taxon>Pyroglyphidae</taxon>
        <taxon>Dermatophagoidinae</taxon>
        <taxon>Dermatophagoides</taxon>
    </lineage>
</organism>
<comment type="cofactor">
    <cofactor evidence="2">
        <name>Mg(2+)</name>
        <dbReference type="ChEBI" id="CHEBI:18420"/>
    </cofactor>
</comment>
<dbReference type="AlphaFoldDB" id="A0A922HL15"/>
<dbReference type="GO" id="GO:0005634">
    <property type="term" value="C:nucleus"/>
    <property type="evidence" value="ECO:0007669"/>
    <property type="project" value="TreeGrafter"/>
</dbReference>
<evidence type="ECO:0000256" key="5">
    <source>
        <dbReference type="ARBA" id="ARBA00022840"/>
    </source>
</evidence>
<dbReference type="GO" id="GO:0000712">
    <property type="term" value="P:resolution of meiotic recombination intermediates"/>
    <property type="evidence" value="ECO:0007669"/>
    <property type="project" value="TreeGrafter"/>
</dbReference>
<dbReference type="GO" id="GO:0000819">
    <property type="term" value="P:sister chromatid segregation"/>
    <property type="evidence" value="ECO:0007669"/>
    <property type="project" value="TreeGrafter"/>
</dbReference>
<keyword evidence="4" id="KW-0547">Nucleotide-binding</keyword>
<dbReference type="InterPro" id="IPR050634">
    <property type="entry name" value="DNA_Topoisomerase_II"/>
</dbReference>
<keyword evidence="12" id="KW-1185">Reference proteome</keyword>
<dbReference type="GO" id="GO:0003677">
    <property type="term" value="F:DNA binding"/>
    <property type="evidence" value="ECO:0007669"/>
    <property type="project" value="UniProtKB-UniRule"/>
</dbReference>
<evidence type="ECO:0000259" key="10">
    <source>
        <dbReference type="PROSITE" id="PS52040"/>
    </source>
</evidence>
<dbReference type="InterPro" id="IPR013760">
    <property type="entry name" value="Topo_IIA-like_dom_sf"/>
</dbReference>
<dbReference type="PROSITE" id="PS52040">
    <property type="entry name" value="TOPO_IIA"/>
    <property type="match status" value="1"/>
</dbReference>
<comment type="catalytic activity">
    <reaction evidence="1">
        <text>ATP-dependent breakage, passage and rejoining of double-stranded DNA.</text>
        <dbReference type="EC" id="5.6.2.2"/>
    </reaction>
</comment>
<dbReference type="InterPro" id="IPR002205">
    <property type="entry name" value="Topo_IIA_dom_A"/>
</dbReference>
<evidence type="ECO:0000256" key="4">
    <source>
        <dbReference type="ARBA" id="ARBA00022741"/>
    </source>
</evidence>
<comment type="caution">
    <text evidence="11">The sequence shown here is derived from an EMBL/GenBank/DDBJ whole genome shotgun (WGS) entry which is preliminary data.</text>
</comment>
<dbReference type="EMBL" id="ASGP02000007">
    <property type="protein sequence ID" value="KAH9496962.1"/>
    <property type="molecule type" value="Genomic_DNA"/>
</dbReference>
<dbReference type="GO" id="GO:0006265">
    <property type="term" value="P:DNA topological change"/>
    <property type="evidence" value="ECO:0007669"/>
    <property type="project" value="InterPro"/>
</dbReference>
<evidence type="ECO:0000256" key="9">
    <source>
        <dbReference type="PROSITE-ProRule" id="PRU01384"/>
    </source>
</evidence>
<sequence>MQQTTNKEENFRKLANSYEDIYQKKSTGTHIVASIKWKIHKHILAQRHLCQIRIEKRSYYNVDINYFWIRYTSYYHGERFLMPLITKLAQNFVGTNNINLLEQHGQFGLRLQGCNHAALRLVTVTLTMLCVNIRIDNCQHILCIKCMRKLRKESHLYLICRTLN</sequence>
<reference evidence="11" key="2">
    <citation type="journal article" date="2022" name="Res Sq">
        <title>Comparative Genomics Reveals Insights into the Divergent Evolution of Astigmatic Mites and Household Pest Adaptations.</title>
        <authorList>
            <person name="Xiong Q."/>
            <person name="Wan A.T.-Y."/>
            <person name="Liu X.-Y."/>
            <person name="Fung C.S.-H."/>
            <person name="Xiao X."/>
            <person name="Malainual N."/>
            <person name="Hou J."/>
            <person name="Wang L."/>
            <person name="Wang M."/>
            <person name="Yang K."/>
            <person name="Cui Y."/>
            <person name="Leung E."/>
            <person name="Nong W."/>
            <person name="Shin S.-K."/>
            <person name="Au S."/>
            <person name="Jeong K.Y."/>
            <person name="Chew F.T."/>
            <person name="Hui J."/>
            <person name="Leung T.F."/>
            <person name="Tungtrongchitr A."/>
            <person name="Zhong N."/>
            <person name="Liu Z."/>
            <person name="Tsui S."/>
        </authorList>
    </citation>
    <scope>NUCLEOTIDE SEQUENCE</scope>
    <source>
        <strain evidence="11">Derf</strain>
        <tissue evidence="11">Whole organism</tissue>
    </source>
</reference>
<evidence type="ECO:0000256" key="3">
    <source>
        <dbReference type="ARBA" id="ARBA00012895"/>
    </source>
</evidence>
<dbReference type="Pfam" id="PF00521">
    <property type="entry name" value="DNA_topoisoIV"/>
    <property type="match status" value="1"/>
</dbReference>
<gene>
    <name evidence="11" type="primary">TOP2B_23</name>
    <name evidence="11" type="ORF">DERF_012983</name>
</gene>
<comment type="caution">
    <text evidence="9">Lacks conserved residue(s) required for the propagation of feature annotation.</text>
</comment>
<dbReference type="PANTHER" id="PTHR10169">
    <property type="entry name" value="DNA TOPOISOMERASE/GYRASE"/>
    <property type="match status" value="1"/>
</dbReference>
<dbReference type="GO" id="GO:0003918">
    <property type="term" value="F:DNA topoisomerase type II (double strand cut, ATP-hydrolyzing) activity"/>
    <property type="evidence" value="ECO:0007669"/>
    <property type="project" value="UniProtKB-EC"/>
</dbReference>
<evidence type="ECO:0000256" key="7">
    <source>
        <dbReference type="ARBA" id="ARBA00023125"/>
    </source>
</evidence>
<dbReference type="EC" id="5.6.2.2" evidence="3"/>
<evidence type="ECO:0000256" key="8">
    <source>
        <dbReference type="ARBA" id="ARBA00023235"/>
    </source>
</evidence>
<dbReference type="Proteomes" id="UP000790347">
    <property type="component" value="Unassembled WGS sequence"/>
</dbReference>
<dbReference type="InterPro" id="IPR013758">
    <property type="entry name" value="Topo_IIA_A/C_ab"/>
</dbReference>
<evidence type="ECO:0000256" key="6">
    <source>
        <dbReference type="ARBA" id="ARBA00023029"/>
    </source>
</evidence>